<reference evidence="1 2" key="1">
    <citation type="submission" date="2017-08" db="EMBL/GenBank/DDBJ databases">
        <title>Complete genome sequence of Mucilaginibacter sp. strain BJC16-A31.</title>
        <authorList>
            <consortium name="Henan University of Science and Technology"/>
            <person name="You X."/>
        </authorList>
    </citation>
    <scope>NUCLEOTIDE SEQUENCE [LARGE SCALE GENOMIC DNA]</scope>
    <source>
        <strain evidence="1 2">BJC16-A31</strain>
    </source>
</reference>
<evidence type="ECO:0000313" key="1">
    <source>
        <dbReference type="EMBL" id="ASU32079.1"/>
    </source>
</evidence>
<evidence type="ECO:0000313" key="2">
    <source>
        <dbReference type="Proteomes" id="UP000215002"/>
    </source>
</evidence>
<dbReference type="Pfam" id="PF10009">
    <property type="entry name" value="DUF2252"/>
    <property type="match status" value="1"/>
</dbReference>
<dbReference type="OrthoDB" id="1491115at2"/>
<sequence>MSTISERLKLFNQHLLPDMVQLKYEAMTDNAFRYYRGTCHLFYEDLAAVKKFPDSPLTWICGDMHLENYGSYKADNKLVYFDLNDFDESILAPCLWEAARLVTSIFIAFDTLDIEPEKADKMARLFIKTYAATLVRGKATSIDPRTAKGIVCDFLSSAAGSKYTDILKKRTDKKKNKVVLSLSDERQFKIKKPLRLALMGHIQQWIEQSSDSPYNYKVKDAVFRLAGTGSIGQKRYLFLLKSTNTRNKYLLVDMKQSRPSSLAPYVTATQPAWPSEAERIIAVQHRMQNVSASLLSSTLFHDEPYVLQELQPVKDTIKFKLIRDQYRDIYQVIDDMAALTASAQLRSGGMNGSATIDELIAFGSNANWQQALLGYCFKYGMKIKADYRQYLSDYNDGVFNQSSSQVITND</sequence>
<dbReference type="PANTHER" id="PTHR39441">
    <property type="entry name" value="DUF2252 DOMAIN-CONTAINING PROTEIN"/>
    <property type="match status" value="1"/>
</dbReference>
<gene>
    <name evidence="1" type="ORF">MuYL_0176</name>
</gene>
<evidence type="ECO:0008006" key="3">
    <source>
        <dbReference type="Google" id="ProtNLM"/>
    </source>
</evidence>
<protein>
    <recommendedName>
        <fullName evidence="3">DUF2252 domain-containing protein</fullName>
    </recommendedName>
</protein>
<name>A0A223NQA1_9SPHI</name>
<proteinExistence type="predicted"/>
<dbReference type="Proteomes" id="UP000215002">
    <property type="component" value="Chromosome"/>
</dbReference>
<keyword evidence="2" id="KW-1185">Reference proteome</keyword>
<dbReference type="RefSeq" id="WP_094568726.1">
    <property type="nucleotide sequence ID" value="NZ_CP022743.1"/>
</dbReference>
<dbReference type="AlphaFoldDB" id="A0A223NQA1"/>
<dbReference type="PANTHER" id="PTHR39441:SF1">
    <property type="entry name" value="DUF2252 DOMAIN-CONTAINING PROTEIN"/>
    <property type="match status" value="1"/>
</dbReference>
<dbReference type="InterPro" id="IPR018721">
    <property type="entry name" value="DUF2252"/>
</dbReference>
<organism evidence="1 2">
    <name type="scientific">Mucilaginibacter xinganensis</name>
    <dbReference type="NCBI Taxonomy" id="1234841"/>
    <lineage>
        <taxon>Bacteria</taxon>
        <taxon>Pseudomonadati</taxon>
        <taxon>Bacteroidota</taxon>
        <taxon>Sphingobacteriia</taxon>
        <taxon>Sphingobacteriales</taxon>
        <taxon>Sphingobacteriaceae</taxon>
        <taxon>Mucilaginibacter</taxon>
    </lineage>
</organism>
<dbReference type="KEGG" id="muc:MuYL_0176"/>
<dbReference type="EMBL" id="CP022743">
    <property type="protein sequence ID" value="ASU32079.1"/>
    <property type="molecule type" value="Genomic_DNA"/>
</dbReference>
<accession>A0A223NQA1</accession>